<evidence type="ECO:0000313" key="2">
    <source>
        <dbReference type="Proteomes" id="UP000501690"/>
    </source>
</evidence>
<proteinExistence type="predicted"/>
<dbReference type="AlphaFoldDB" id="A0A4D6L1C5"/>
<organism evidence="1 2">
    <name type="scientific">Vigna unguiculata</name>
    <name type="common">Cowpea</name>
    <dbReference type="NCBI Taxonomy" id="3917"/>
    <lineage>
        <taxon>Eukaryota</taxon>
        <taxon>Viridiplantae</taxon>
        <taxon>Streptophyta</taxon>
        <taxon>Embryophyta</taxon>
        <taxon>Tracheophyta</taxon>
        <taxon>Spermatophyta</taxon>
        <taxon>Magnoliopsida</taxon>
        <taxon>eudicotyledons</taxon>
        <taxon>Gunneridae</taxon>
        <taxon>Pentapetalae</taxon>
        <taxon>rosids</taxon>
        <taxon>fabids</taxon>
        <taxon>Fabales</taxon>
        <taxon>Fabaceae</taxon>
        <taxon>Papilionoideae</taxon>
        <taxon>50 kb inversion clade</taxon>
        <taxon>NPAAA clade</taxon>
        <taxon>indigoferoid/millettioid clade</taxon>
        <taxon>Phaseoleae</taxon>
        <taxon>Vigna</taxon>
    </lineage>
</organism>
<evidence type="ECO:0000313" key="1">
    <source>
        <dbReference type="EMBL" id="QCD82289.1"/>
    </source>
</evidence>
<sequence length="82" mass="9281">MFSPLWTPQDPFTATHSTFCHFFYRKQSLPLPCSAARALLGHQPLHLEPVNRPYSELFELISPLSLVRALLRCSPPFPSKGS</sequence>
<dbReference type="Proteomes" id="UP000501690">
    <property type="component" value="Linkage Group LG2"/>
</dbReference>
<accession>A0A4D6L1C5</accession>
<gene>
    <name evidence="1" type="ORF">DEO72_LG2g2624</name>
</gene>
<name>A0A4D6L1C5_VIGUN</name>
<keyword evidence="2" id="KW-1185">Reference proteome</keyword>
<reference evidence="1 2" key="1">
    <citation type="submission" date="2019-04" db="EMBL/GenBank/DDBJ databases">
        <title>An improved genome assembly and genetic linkage map for asparagus bean, Vigna unguiculata ssp. sesquipedialis.</title>
        <authorList>
            <person name="Xia Q."/>
            <person name="Zhang R."/>
            <person name="Dong Y."/>
        </authorList>
    </citation>
    <scope>NUCLEOTIDE SEQUENCE [LARGE SCALE GENOMIC DNA]</scope>
    <source>
        <tissue evidence="1">Leaf</tissue>
    </source>
</reference>
<dbReference type="EMBL" id="CP039346">
    <property type="protein sequence ID" value="QCD82289.1"/>
    <property type="molecule type" value="Genomic_DNA"/>
</dbReference>
<protein>
    <submittedName>
        <fullName evidence="1">Uncharacterized protein</fullName>
    </submittedName>
</protein>